<proteinExistence type="predicted"/>
<accession>A0A6J4SPR9</accession>
<evidence type="ECO:0000313" key="1">
    <source>
        <dbReference type="EMBL" id="CAA9500825.1"/>
    </source>
</evidence>
<dbReference type="EMBL" id="CADCVO010000360">
    <property type="protein sequence ID" value="CAA9500825.1"/>
    <property type="molecule type" value="Genomic_DNA"/>
</dbReference>
<reference evidence="1" key="1">
    <citation type="submission" date="2020-02" db="EMBL/GenBank/DDBJ databases">
        <authorList>
            <person name="Meier V. D."/>
        </authorList>
    </citation>
    <scope>NUCLEOTIDE SEQUENCE</scope>
    <source>
        <strain evidence="1">AVDCRST_MAG13</strain>
    </source>
</reference>
<name>A0A6J4SPR9_9ACTN</name>
<sequence>MDAGLPVITLGTHRIENPAPGEPPFLSAASGSAWSGRRLYSVGDDQAAVAEFELDEVQVLEALRSGKDADILPPGFAERIIPDVLPLDPGQRASQKADFEALTLVTREDLEALEDAAVRREVLRRFPHGLLIMAGSGGVSWEGVRRSTCVVYSRDEHGHIVGLPAKVSLEGLHEYLEASPWLTGELNIEGMAVHGRYLVLAQRGNSTGEDGRPADNLLIRLSLSEVLESFYTDLRVGRCELEELRSYDLGYLPLEVDGESFDVKLDFTDLDAVSGDPEHRLVFTAAGEGTDDQGPAKGRIAGSVVGVIGADGNVQRTHRLADASIKLEGVDARYNPATGTLDLLLVSDADDPDVPAPLMAARLPAE</sequence>
<dbReference type="AlphaFoldDB" id="A0A6J4SPR9"/>
<dbReference type="InterPro" id="IPR053852">
    <property type="entry name" value="DUF6910"/>
</dbReference>
<dbReference type="Pfam" id="PF21851">
    <property type="entry name" value="DUF6910"/>
    <property type="match status" value="1"/>
</dbReference>
<organism evidence="1">
    <name type="scientific">uncultured Solirubrobacteraceae bacterium</name>
    <dbReference type="NCBI Taxonomy" id="1162706"/>
    <lineage>
        <taxon>Bacteria</taxon>
        <taxon>Bacillati</taxon>
        <taxon>Actinomycetota</taxon>
        <taxon>Thermoleophilia</taxon>
        <taxon>Solirubrobacterales</taxon>
        <taxon>Solirubrobacteraceae</taxon>
        <taxon>environmental samples</taxon>
    </lineage>
</organism>
<gene>
    <name evidence="1" type="ORF">AVDCRST_MAG13-2240</name>
</gene>
<protein>
    <submittedName>
        <fullName evidence="1">Uncharacterized protein</fullName>
    </submittedName>
</protein>